<dbReference type="InterPro" id="IPR032875">
    <property type="entry name" value="Succ_CoA_lig_flav_dom"/>
</dbReference>
<dbReference type="Pfam" id="PF13380">
    <property type="entry name" value="CoA_binding_2"/>
    <property type="match status" value="1"/>
</dbReference>
<dbReference type="SMART" id="SM00881">
    <property type="entry name" value="CoA_binding"/>
    <property type="match status" value="1"/>
</dbReference>
<dbReference type="PANTHER" id="PTHR43334">
    <property type="entry name" value="ACETATE--COA LIGASE [ADP-FORMING]"/>
    <property type="match status" value="1"/>
</dbReference>
<dbReference type="STRING" id="1121429.SAMN02745133_02314"/>
<dbReference type="InterPro" id="IPR013815">
    <property type="entry name" value="ATP_grasp_subdomain_1"/>
</dbReference>
<evidence type="ECO:0000313" key="8">
    <source>
        <dbReference type="Proteomes" id="UP000184148"/>
    </source>
</evidence>
<dbReference type="InterPro" id="IPR051538">
    <property type="entry name" value="Acyl-CoA_Synth/Transferase"/>
</dbReference>
<dbReference type="InterPro" id="IPR003781">
    <property type="entry name" value="CoA-bd"/>
</dbReference>
<dbReference type="SUPFAM" id="SSF51735">
    <property type="entry name" value="NAD(P)-binding Rossmann-fold domains"/>
    <property type="match status" value="1"/>
</dbReference>
<dbReference type="PANTHER" id="PTHR43334:SF1">
    <property type="entry name" value="3-HYDROXYPROPIONATE--COA LIGASE [ADP-FORMING]"/>
    <property type="match status" value="1"/>
</dbReference>
<dbReference type="GO" id="GO:0016740">
    <property type="term" value="F:transferase activity"/>
    <property type="evidence" value="ECO:0007669"/>
    <property type="project" value="UniProtKB-KW"/>
</dbReference>
<gene>
    <name evidence="7" type="ORF">SAMN02745133_02314</name>
</gene>
<keyword evidence="3 5" id="KW-0067">ATP-binding</keyword>
<dbReference type="Gene3D" id="3.40.50.720">
    <property type="entry name" value="NAD(P)-binding Rossmann-like Domain"/>
    <property type="match status" value="1"/>
</dbReference>
<dbReference type="Proteomes" id="UP000184148">
    <property type="component" value="Unassembled WGS sequence"/>
</dbReference>
<feature type="domain" description="ATP-grasp" evidence="6">
    <location>
        <begin position="523"/>
        <end position="559"/>
    </location>
</feature>
<keyword evidence="2 5" id="KW-0547">Nucleotide-binding</keyword>
<name>A0A1M5ALG5_9FIRM</name>
<keyword evidence="7" id="KW-0808">Transferase</keyword>
<evidence type="ECO:0000256" key="1">
    <source>
        <dbReference type="ARBA" id="ARBA00022598"/>
    </source>
</evidence>
<dbReference type="PROSITE" id="PS50975">
    <property type="entry name" value="ATP_GRASP"/>
    <property type="match status" value="1"/>
</dbReference>
<dbReference type="SUPFAM" id="SSF52210">
    <property type="entry name" value="Succinyl-CoA synthetase domains"/>
    <property type="match status" value="2"/>
</dbReference>
<keyword evidence="8" id="KW-1185">Reference proteome</keyword>
<dbReference type="InterPro" id="IPR036291">
    <property type="entry name" value="NAD(P)-bd_dom_sf"/>
</dbReference>
<proteinExistence type="inferred from homology"/>
<evidence type="ECO:0000256" key="5">
    <source>
        <dbReference type="PROSITE-ProRule" id="PRU00409"/>
    </source>
</evidence>
<dbReference type="FunFam" id="3.30.1490.20:FF:000020">
    <property type="entry name" value="Protein lysine acetyltransferase"/>
    <property type="match status" value="1"/>
</dbReference>
<comment type="similarity">
    <text evidence="4">In the N-terminal section; belongs to the acetate CoA ligase alpha subunit family.</text>
</comment>
<evidence type="ECO:0000256" key="4">
    <source>
        <dbReference type="ARBA" id="ARBA00060888"/>
    </source>
</evidence>
<dbReference type="GO" id="GO:0043758">
    <property type="term" value="F:acetate-CoA ligase (ADP-forming) activity"/>
    <property type="evidence" value="ECO:0007669"/>
    <property type="project" value="InterPro"/>
</dbReference>
<reference evidence="8" key="1">
    <citation type="submission" date="2016-11" db="EMBL/GenBank/DDBJ databases">
        <authorList>
            <person name="Varghese N."/>
            <person name="Submissions S."/>
        </authorList>
    </citation>
    <scope>NUCLEOTIDE SEQUENCE [LARGE SCALE GENOMIC DNA]</scope>
    <source>
        <strain evidence="8">DSM 12395</strain>
    </source>
</reference>
<dbReference type="Pfam" id="PF19045">
    <property type="entry name" value="Ligase_CoA_2"/>
    <property type="match status" value="1"/>
</dbReference>
<dbReference type="Gene3D" id="3.30.470.20">
    <property type="entry name" value="ATP-grasp fold, B domain"/>
    <property type="match status" value="1"/>
</dbReference>
<dbReference type="InterPro" id="IPR014089">
    <property type="entry name" value="AcCoA-synth-alpha"/>
</dbReference>
<evidence type="ECO:0000256" key="2">
    <source>
        <dbReference type="ARBA" id="ARBA00022741"/>
    </source>
</evidence>
<accession>A0A1M5ALG5</accession>
<dbReference type="EMBL" id="FQUY01000018">
    <property type="protein sequence ID" value="SHF31015.1"/>
    <property type="molecule type" value="Genomic_DNA"/>
</dbReference>
<dbReference type="AlphaFoldDB" id="A0A1M5ALG5"/>
<dbReference type="Pfam" id="PF13607">
    <property type="entry name" value="Succ_CoA_lig"/>
    <property type="match status" value="1"/>
</dbReference>
<keyword evidence="1" id="KW-0436">Ligase</keyword>
<protein>
    <submittedName>
        <fullName evidence="7">Acetyltransferase</fullName>
    </submittedName>
</protein>
<dbReference type="InterPro" id="IPR011761">
    <property type="entry name" value="ATP-grasp"/>
</dbReference>
<dbReference type="Pfam" id="PF13549">
    <property type="entry name" value="ATP-grasp_5"/>
    <property type="match status" value="1"/>
</dbReference>
<dbReference type="Gene3D" id="3.30.1490.20">
    <property type="entry name" value="ATP-grasp fold, A domain"/>
    <property type="match status" value="1"/>
</dbReference>
<dbReference type="GO" id="GO:0005524">
    <property type="term" value="F:ATP binding"/>
    <property type="evidence" value="ECO:0007669"/>
    <property type="project" value="UniProtKB-UniRule"/>
</dbReference>
<evidence type="ECO:0000256" key="3">
    <source>
        <dbReference type="ARBA" id="ARBA00022840"/>
    </source>
</evidence>
<sequence>MEKTTSYLHNQPVLFGKKFMWDLCVGKVKAMADLTPLFNVKSVAIIGASNKPGKIGNVIVKNIIESGFAGKIFPINPKETEIEGLPCYSSVSQAPDKIDLAVVCVPAKFCPDVMEECGKTGIKYAVVITAGFKEVGPEGLELEKKLLFICKKYGIRMVGPNCVGIMDTHIPINTSFAAGFPVQGDIAFISQSGAMLVSIMDWAKSIGLGFSRVISLGNKADLNEADFIDAMADDPFTKVILCYIEDVHNGKYFLEAASRAARKKPVIVLKSGTSQAGALAASSHTGALAGSDLAYETAFTQAGILRARSMTELFDLATCFSYQPLPKGDRVAIVTNAGGPGIVASDAIEEARLTMARFDKETLDALRANLPAEANIYNPVDVIGDARADRYAFALEAVLKDPHVDSVVVLVCPTAVTDPENIAQRIIELHRKYPEKPLLTAYMGGMTLAKGVKILTRAKIPVFTFPEPAIRSIAGMVNYVRRMESRVEGEEIRYDDINPDKVKAIFYDVIRDRRSVLLGSEAAAVAEAYGISAAPVKLAISPEEAVALAESIGYPVVLKVASPKIMHKTDVGGVKIGLNNAEDVRNGFIEILENVQRYLPNVVPYGIEVSKMMPKGTELIVGMTRDMQFGPLIAFGLGGIYVNLLKDVSFRLAKGITHAEIAAMIAETKASTLLRGYRGEQPADMMSLIDMVARAAKLILDFEEISEMDINPVFAYPDGYSALDIKITIEL</sequence>
<dbReference type="SUPFAM" id="SSF56059">
    <property type="entry name" value="Glutathione synthetase ATP-binding domain-like"/>
    <property type="match status" value="1"/>
</dbReference>
<dbReference type="InterPro" id="IPR043938">
    <property type="entry name" value="Ligase_CoA_dom"/>
</dbReference>
<evidence type="ECO:0000259" key="6">
    <source>
        <dbReference type="PROSITE" id="PS50975"/>
    </source>
</evidence>
<evidence type="ECO:0000313" key="7">
    <source>
        <dbReference type="EMBL" id="SHF31015.1"/>
    </source>
</evidence>
<dbReference type="GO" id="GO:0046872">
    <property type="term" value="F:metal ion binding"/>
    <property type="evidence" value="ECO:0007669"/>
    <property type="project" value="InterPro"/>
</dbReference>
<dbReference type="Gene3D" id="3.40.50.261">
    <property type="entry name" value="Succinyl-CoA synthetase domains"/>
    <property type="match status" value="2"/>
</dbReference>
<dbReference type="InterPro" id="IPR016102">
    <property type="entry name" value="Succinyl-CoA_synth-like"/>
</dbReference>
<dbReference type="NCBIfam" id="TIGR02717">
    <property type="entry name" value="AcCoA-syn-alpha"/>
    <property type="match status" value="1"/>
</dbReference>
<organism evidence="7 8">
    <name type="scientific">Desulforamulus putei DSM 12395</name>
    <dbReference type="NCBI Taxonomy" id="1121429"/>
    <lineage>
        <taxon>Bacteria</taxon>
        <taxon>Bacillati</taxon>
        <taxon>Bacillota</taxon>
        <taxon>Clostridia</taxon>
        <taxon>Eubacteriales</taxon>
        <taxon>Peptococcaceae</taxon>
        <taxon>Desulforamulus</taxon>
    </lineage>
</organism>